<dbReference type="AlphaFoldDB" id="A0A7V1EHQ4"/>
<accession>A0A7V1EHQ4</accession>
<name>A0A7V1EHQ4_UNCW3</name>
<comment type="caution">
    <text evidence="1">The sequence shown here is derived from an EMBL/GenBank/DDBJ whole genome shotgun (WGS) entry which is preliminary data.</text>
</comment>
<gene>
    <name evidence="1" type="ORF">ENP86_04445</name>
</gene>
<sequence length="100" mass="11494">MLDTLSPGNKTWVSVHLREKPNLARFPQKAYAEKIAYLKEFAQRTQRSLLDFANSFGNQIDSLQSFWIYNGFCLKPTEPVILALASRSDVDFVNGVRQER</sequence>
<reference evidence="1" key="1">
    <citation type="journal article" date="2020" name="mSystems">
        <title>Genome- and Community-Level Interaction Insights into Carbon Utilization and Element Cycling Functions of Hydrothermarchaeota in Hydrothermal Sediment.</title>
        <authorList>
            <person name="Zhou Z."/>
            <person name="Liu Y."/>
            <person name="Xu W."/>
            <person name="Pan J."/>
            <person name="Luo Z.H."/>
            <person name="Li M."/>
        </authorList>
    </citation>
    <scope>NUCLEOTIDE SEQUENCE [LARGE SCALE GENOMIC DNA]</scope>
    <source>
        <strain evidence="1">SpSt-258</strain>
    </source>
</reference>
<organism evidence="1">
    <name type="scientific">candidate division WOR-3 bacterium</name>
    <dbReference type="NCBI Taxonomy" id="2052148"/>
    <lineage>
        <taxon>Bacteria</taxon>
        <taxon>Bacteria division WOR-3</taxon>
    </lineage>
</organism>
<evidence type="ECO:0000313" key="1">
    <source>
        <dbReference type="EMBL" id="HDY58785.1"/>
    </source>
</evidence>
<proteinExistence type="predicted"/>
<dbReference type="EMBL" id="DSKY01000012">
    <property type="protein sequence ID" value="HDY58785.1"/>
    <property type="molecule type" value="Genomic_DNA"/>
</dbReference>
<protein>
    <submittedName>
        <fullName evidence="1">Uncharacterized protein</fullName>
    </submittedName>
</protein>